<gene>
    <name evidence="4" type="ORF">PUV54_01245</name>
</gene>
<keyword evidence="1" id="KW-0808">Transferase</keyword>
<reference evidence="4" key="1">
    <citation type="submission" date="2023-02" db="EMBL/GenBank/DDBJ databases">
        <title>Genome sequence of Hyphococcus flavus.</title>
        <authorList>
            <person name="Rong J.-C."/>
            <person name="Zhao Q."/>
            <person name="Yi M."/>
            <person name="Wu J.-Y."/>
        </authorList>
    </citation>
    <scope>NUCLEOTIDE SEQUENCE</scope>
    <source>
        <strain evidence="4">MCCC 1K03223</strain>
    </source>
</reference>
<dbReference type="Proteomes" id="UP001214043">
    <property type="component" value="Chromosome"/>
</dbReference>
<dbReference type="Pfam" id="PF00583">
    <property type="entry name" value="Acetyltransf_1"/>
    <property type="match status" value="1"/>
</dbReference>
<evidence type="ECO:0000256" key="1">
    <source>
        <dbReference type="ARBA" id="ARBA00022679"/>
    </source>
</evidence>
<dbReference type="InterPro" id="IPR000182">
    <property type="entry name" value="GNAT_dom"/>
</dbReference>
<dbReference type="PROSITE" id="PS51186">
    <property type="entry name" value="GNAT"/>
    <property type="match status" value="1"/>
</dbReference>
<dbReference type="AlphaFoldDB" id="A0AAF0CET8"/>
<name>A0AAF0CET8_9PROT</name>
<sequence>MTSAPVIRETEPTDAETLSRIGKSTFIETFGHLYKPDDLNAFLKKSHDASVYEKLTGDPRSQAWLVEQDGDAIGYASVGPCDLPVPDLPNNAGELQRLYMLEKAHGMGVGTKLLRLALDWLDAHFEHVFVSVYAENKGAQKLYKRHGFEKIHDYFFMVGEHPDPEWIMKRTSHS</sequence>
<evidence type="ECO:0000313" key="5">
    <source>
        <dbReference type="Proteomes" id="UP001214043"/>
    </source>
</evidence>
<dbReference type="SUPFAM" id="SSF55729">
    <property type="entry name" value="Acyl-CoA N-acyltransferases (Nat)"/>
    <property type="match status" value="1"/>
</dbReference>
<dbReference type="Gene3D" id="3.40.630.30">
    <property type="match status" value="1"/>
</dbReference>
<protein>
    <submittedName>
        <fullName evidence="4">GNAT family N-acetyltransferase</fullName>
    </submittedName>
</protein>
<evidence type="ECO:0000259" key="3">
    <source>
        <dbReference type="PROSITE" id="PS51186"/>
    </source>
</evidence>
<dbReference type="GO" id="GO:0016747">
    <property type="term" value="F:acyltransferase activity, transferring groups other than amino-acyl groups"/>
    <property type="evidence" value="ECO:0007669"/>
    <property type="project" value="InterPro"/>
</dbReference>
<dbReference type="InterPro" id="IPR016181">
    <property type="entry name" value="Acyl_CoA_acyltransferase"/>
</dbReference>
<dbReference type="CDD" id="cd04301">
    <property type="entry name" value="NAT_SF"/>
    <property type="match status" value="1"/>
</dbReference>
<dbReference type="PANTHER" id="PTHR43877">
    <property type="entry name" value="AMINOALKYLPHOSPHONATE N-ACETYLTRANSFERASE-RELATED-RELATED"/>
    <property type="match status" value="1"/>
</dbReference>
<organism evidence="4 5">
    <name type="scientific">Hyphococcus flavus</name>
    <dbReference type="NCBI Taxonomy" id="1866326"/>
    <lineage>
        <taxon>Bacteria</taxon>
        <taxon>Pseudomonadati</taxon>
        <taxon>Pseudomonadota</taxon>
        <taxon>Alphaproteobacteria</taxon>
        <taxon>Parvularculales</taxon>
        <taxon>Parvularculaceae</taxon>
        <taxon>Hyphococcus</taxon>
    </lineage>
</organism>
<dbReference type="RefSeq" id="WP_274493698.1">
    <property type="nucleotide sequence ID" value="NZ_CP118166.1"/>
</dbReference>
<dbReference type="EMBL" id="CP118166">
    <property type="protein sequence ID" value="WDI31811.1"/>
    <property type="molecule type" value="Genomic_DNA"/>
</dbReference>
<dbReference type="KEGG" id="hfl:PUV54_01245"/>
<keyword evidence="5" id="KW-1185">Reference proteome</keyword>
<proteinExistence type="predicted"/>
<evidence type="ECO:0000256" key="2">
    <source>
        <dbReference type="ARBA" id="ARBA00023315"/>
    </source>
</evidence>
<evidence type="ECO:0000313" key="4">
    <source>
        <dbReference type="EMBL" id="WDI31811.1"/>
    </source>
</evidence>
<accession>A0AAF0CET8</accession>
<dbReference type="PANTHER" id="PTHR43877:SF2">
    <property type="entry name" value="AMINOALKYLPHOSPHONATE N-ACETYLTRANSFERASE-RELATED"/>
    <property type="match status" value="1"/>
</dbReference>
<keyword evidence="2" id="KW-0012">Acyltransferase</keyword>
<feature type="domain" description="N-acetyltransferase" evidence="3">
    <location>
        <begin position="5"/>
        <end position="173"/>
    </location>
</feature>
<dbReference type="InterPro" id="IPR050832">
    <property type="entry name" value="Bact_Acetyltransf"/>
</dbReference>